<proteinExistence type="predicted"/>
<protein>
    <submittedName>
        <fullName evidence="1">Uncharacterized protein</fullName>
    </submittedName>
</protein>
<comment type="caution">
    <text evidence="1">The sequence shown here is derived from an EMBL/GenBank/DDBJ whole genome shotgun (WGS) entry which is preliminary data.</text>
</comment>
<reference evidence="1" key="1">
    <citation type="submission" date="2022-04" db="EMBL/GenBank/DDBJ databases">
        <title>Genome of the entomopathogenic fungus Entomophthora muscae.</title>
        <authorList>
            <person name="Elya C."/>
            <person name="Lovett B.R."/>
            <person name="Lee E."/>
            <person name="Macias A.M."/>
            <person name="Hajek A.E."/>
            <person name="De Bivort B.L."/>
            <person name="Kasson M.T."/>
            <person name="De Fine Licht H.H."/>
            <person name="Stajich J.E."/>
        </authorList>
    </citation>
    <scope>NUCLEOTIDE SEQUENCE</scope>
    <source>
        <strain evidence="1">Berkeley</strain>
    </source>
</reference>
<dbReference type="Proteomes" id="UP001165960">
    <property type="component" value="Unassembled WGS sequence"/>
</dbReference>
<sequence>MLAIMQLRVGSLIAVLDPKQQVIDIQETAYTSAYKTKTLELTPCNALCTPISEFNIGDQAPYYQH</sequence>
<name>A0ACC2UBN2_9FUNG</name>
<accession>A0ACC2UBN2</accession>
<organism evidence="1 2">
    <name type="scientific">Entomophthora muscae</name>
    <dbReference type="NCBI Taxonomy" id="34485"/>
    <lineage>
        <taxon>Eukaryota</taxon>
        <taxon>Fungi</taxon>
        <taxon>Fungi incertae sedis</taxon>
        <taxon>Zoopagomycota</taxon>
        <taxon>Entomophthoromycotina</taxon>
        <taxon>Entomophthoromycetes</taxon>
        <taxon>Entomophthorales</taxon>
        <taxon>Entomophthoraceae</taxon>
        <taxon>Entomophthora</taxon>
    </lineage>
</organism>
<dbReference type="EMBL" id="QTSX02000858">
    <property type="protein sequence ID" value="KAJ9084304.1"/>
    <property type="molecule type" value="Genomic_DNA"/>
</dbReference>
<gene>
    <name evidence="1" type="ORF">DSO57_1025892</name>
</gene>
<evidence type="ECO:0000313" key="2">
    <source>
        <dbReference type="Proteomes" id="UP001165960"/>
    </source>
</evidence>
<evidence type="ECO:0000313" key="1">
    <source>
        <dbReference type="EMBL" id="KAJ9084304.1"/>
    </source>
</evidence>
<keyword evidence="2" id="KW-1185">Reference proteome</keyword>